<evidence type="ECO:0008006" key="5">
    <source>
        <dbReference type="Google" id="ProtNLM"/>
    </source>
</evidence>
<reference evidence="4" key="1">
    <citation type="journal article" date="2019" name="Int. J. Syst. Evol. Microbiol.">
        <title>The Global Catalogue of Microorganisms (GCM) 10K type strain sequencing project: providing services to taxonomists for standard genome sequencing and annotation.</title>
        <authorList>
            <consortium name="The Broad Institute Genomics Platform"/>
            <consortium name="The Broad Institute Genome Sequencing Center for Infectious Disease"/>
            <person name="Wu L."/>
            <person name="Ma J."/>
        </authorList>
    </citation>
    <scope>NUCLEOTIDE SEQUENCE [LARGE SCALE GENOMIC DNA]</scope>
    <source>
        <strain evidence="4">CGMCC 1.10188</strain>
    </source>
</reference>
<evidence type="ECO:0000313" key="3">
    <source>
        <dbReference type="EMBL" id="GGB47320.1"/>
    </source>
</evidence>
<evidence type="ECO:0000256" key="2">
    <source>
        <dbReference type="SAM" id="Phobius"/>
    </source>
</evidence>
<accession>A0ABQ1IP85</accession>
<keyword evidence="2" id="KW-0472">Membrane</keyword>
<dbReference type="RefSeq" id="WP_188579395.1">
    <property type="nucleotide sequence ID" value="NZ_BMDZ01000036.1"/>
</dbReference>
<gene>
    <name evidence="3" type="ORF">GCM10011505_30590</name>
</gene>
<proteinExistence type="predicted"/>
<evidence type="ECO:0000256" key="1">
    <source>
        <dbReference type="SAM" id="MobiDB-lite"/>
    </source>
</evidence>
<comment type="caution">
    <text evidence="3">The sequence shown here is derived from an EMBL/GenBank/DDBJ whole genome shotgun (WGS) entry which is preliminary data.</text>
</comment>
<feature type="compositionally biased region" description="Basic and acidic residues" evidence="1">
    <location>
        <begin position="100"/>
        <end position="116"/>
    </location>
</feature>
<dbReference type="Proteomes" id="UP000603352">
    <property type="component" value="Unassembled WGS sequence"/>
</dbReference>
<keyword evidence="4" id="KW-1185">Reference proteome</keyword>
<name>A0ABQ1IP85_9PROT</name>
<protein>
    <recommendedName>
        <fullName evidence="5">Transmembrane protein (PGPGW)</fullName>
    </recommendedName>
</protein>
<dbReference type="EMBL" id="BMDZ01000036">
    <property type="protein sequence ID" value="GGB47320.1"/>
    <property type="molecule type" value="Genomic_DNA"/>
</dbReference>
<evidence type="ECO:0000313" key="4">
    <source>
        <dbReference type="Proteomes" id="UP000603352"/>
    </source>
</evidence>
<sequence>MTGIRLKHAALRILGWACLAAGAALAPTPLPVGLPMIALGLGLVLATSASARRGLGRLRARWPGFSGRIGRLEPYLPRHLRSRLRRTDPERRNRLRRGKPAPDDPLRRYSADSRSG</sequence>
<organism evidence="3 4">
    <name type="scientific">Tistrella bauzanensis</name>
    <dbReference type="NCBI Taxonomy" id="657419"/>
    <lineage>
        <taxon>Bacteria</taxon>
        <taxon>Pseudomonadati</taxon>
        <taxon>Pseudomonadota</taxon>
        <taxon>Alphaproteobacteria</taxon>
        <taxon>Geminicoccales</taxon>
        <taxon>Geminicoccaceae</taxon>
        <taxon>Tistrella</taxon>
    </lineage>
</organism>
<feature type="transmembrane region" description="Helical" evidence="2">
    <location>
        <begin position="9"/>
        <end position="26"/>
    </location>
</feature>
<feature type="region of interest" description="Disordered" evidence="1">
    <location>
        <begin position="83"/>
        <end position="116"/>
    </location>
</feature>
<keyword evidence="2" id="KW-0812">Transmembrane</keyword>
<keyword evidence="2" id="KW-1133">Transmembrane helix</keyword>